<dbReference type="RefSeq" id="WP_235011607.1">
    <property type="nucleotide sequence ID" value="NZ_FNVA01000005.1"/>
</dbReference>
<dbReference type="GO" id="GO:0016987">
    <property type="term" value="F:sigma factor activity"/>
    <property type="evidence" value="ECO:0007669"/>
    <property type="project" value="UniProtKB-KW"/>
</dbReference>
<dbReference type="InterPro" id="IPR014284">
    <property type="entry name" value="RNA_pol_sigma-70_dom"/>
</dbReference>
<dbReference type="EMBL" id="FNVA01000005">
    <property type="protein sequence ID" value="SEG43461.1"/>
    <property type="molecule type" value="Genomic_DNA"/>
</dbReference>
<protein>
    <recommendedName>
        <fullName evidence="5">RNA polymerase sigma factor</fullName>
    </recommendedName>
</protein>
<gene>
    <name evidence="7" type="ORF">SAMN05421819_2915</name>
</gene>
<keyword evidence="2 5" id="KW-0731">Sigma factor</keyword>
<keyword evidence="3 5" id="KW-0238">DNA-binding</keyword>
<dbReference type="InterPro" id="IPR000838">
    <property type="entry name" value="RNA_pol_sigma70_ECF_CS"/>
</dbReference>
<evidence type="ECO:0000313" key="7">
    <source>
        <dbReference type="EMBL" id="SEG43461.1"/>
    </source>
</evidence>
<evidence type="ECO:0000256" key="1">
    <source>
        <dbReference type="ARBA" id="ARBA00023015"/>
    </source>
</evidence>
<dbReference type="Pfam" id="PF04542">
    <property type="entry name" value="Sigma70_r2"/>
    <property type="match status" value="1"/>
</dbReference>
<dbReference type="InterPro" id="IPR013325">
    <property type="entry name" value="RNA_pol_sigma_r2"/>
</dbReference>
<dbReference type="PROSITE" id="PS01063">
    <property type="entry name" value="SIGMA70_ECF"/>
    <property type="match status" value="1"/>
</dbReference>
<dbReference type="PANTHER" id="PTHR43133:SF62">
    <property type="entry name" value="RNA POLYMERASE SIGMA FACTOR SIGZ"/>
    <property type="match status" value="1"/>
</dbReference>
<dbReference type="PANTHER" id="PTHR43133">
    <property type="entry name" value="RNA POLYMERASE ECF-TYPE SIGMA FACTO"/>
    <property type="match status" value="1"/>
</dbReference>
<evidence type="ECO:0000256" key="4">
    <source>
        <dbReference type="ARBA" id="ARBA00023163"/>
    </source>
</evidence>
<proteinExistence type="inferred from homology"/>
<dbReference type="AlphaFoldDB" id="A0A1H6A4V3"/>
<evidence type="ECO:0000313" key="8">
    <source>
        <dbReference type="Proteomes" id="UP000236728"/>
    </source>
</evidence>
<dbReference type="InterPro" id="IPR007627">
    <property type="entry name" value="RNA_pol_sigma70_r2"/>
</dbReference>
<evidence type="ECO:0000256" key="2">
    <source>
        <dbReference type="ARBA" id="ARBA00023082"/>
    </source>
</evidence>
<feature type="domain" description="RNA polymerase sigma-70 region 2" evidence="6">
    <location>
        <begin position="40"/>
        <end position="99"/>
    </location>
</feature>
<dbReference type="GO" id="GO:0003677">
    <property type="term" value="F:DNA binding"/>
    <property type="evidence" value="ECO:0007669"/>
    <property type="project" value="UniProtKB-KW"/>
</dbReference>
<dbReference type="NCBIfam" id="TIGR02937">
    <property type="entry name" value="sigma70-ECF"/>
    <property type="match status" value="1"/>
</dbReference>
<evidence type="ECO:0000256" key="3">
    <source>
        <dbReference type="ARBA" id="ARBA00023125"/>
    </source>
</evidence>
<sequence>MLLTETAVRRGKALADRKPLIPSAMATNAKLEDLLTRRSRFLAFVARRVDDRALAEDILQAAYMRALERSTTLRDDESAVAWFFAVLRNAIIDHFRRRSTESSALERWTQELAHGAATSIQTHDLVCHCIAYVLPSLRPAYAEILREVDLAEEPLSTYATRHQLTPGNAAVRAHRARAALKRELARTCGACAQHKCLNCDCKRA</sequence>
<evidence type="ECO:0000259" key="6">
    <source>
        <dbReference type="Pfam" id="PF04542"/>
    </source>
</evidence>
<dbReference type="Proteomes" id="UP000236728">
    <property type="component" value="Unassembled WGS sequence"/>
</dbReference>
<keyword evidence="1 5" id="KW-0805">Transcription regulation</keyword>
<organism evidence="7 8">
    <name type="scientific">Bryocella elongata</name>
    <dbReference type="NCBI Taxonomy" id="863522"/>
    <lineage>
        <taxon>Bacteria</taxon>
        <taxon>Pseudomonadati</taxon>
        <taxon>Acidobacteriota</taxon>
        <taxon>Terriglobia</taxon>
        <taxon>Terriglobales</taxon>
        <taxon>Acidobacteriaceae</taxon>
        <taxon>Bryocella</taxon>
    </lineage>
</organism>
<dbReference type="InterPro" id="IPR039425">
    <property type="entry name" value="RNA_pol_sigma-70-like"/>
</dbReference>
<comment type="similarity">
    <text evidence="5">Belongs to the sigma-70 factor family. ECF subfamily.</text>
</comment>
<dbReference type="GO" id="GO:0006352">
    <property type="term" value="P:DNA-templated transcription initiation"/>
    <property type="evidence" value="ECO:0007669"/>
    <property type="project" value="InterPro"/>
</dbReference>
<keyword evidence="8" id="KW-1185">Reference proteome</keyword>
<accession>A0A1H6A4V3</accession>
<keyword evidence="4 5" id="KW-0804">Transcription</keyword>
<reference evidence="7 8" key="1">
    <citation type="submission" date="2016-10" db="EMBL/GenBank/DDBJ databases">
        <authorList>
            <person name="de Groot N.N."/>
        </authorList>
    </citation>
    <scope>NUCLEOTIDE SEQUENCE [LARGE SCALE GENOMIC DNA]</scope>
    <source>
        <strain evidence="7 8">DSM 22489</strain>
    </source>
</reference>
<evidence type="ECO:0000256" key="5">
    <source>
        <dbReference type="RuleBase" id="RU000716"/>
    </source>
</evidence>
<dbReference type="Gene3D" id="1.10.1740.10">
    <property type="match status" value="1"/>
</dbReference>
<name>A0A1H6A4V3_9BACT</name>
<dbReference type="SUPFAM" id="SSF88946">
    <property type="entry name" value="Sigma2 domain of RNA polymerase sigma factors"/>
    <property type="match status" value="1"/>
</dbReference>